<evidence type="ECO:0000313" key="2">
    <source>
        <dbReference type="EMBL" id="CAI8605009.1"/>
    </source>
</evidence>
<dbReference type="PANTHER" id="PTHR33325:SF11">
    <property type="entry name" value="COLD SHOCK DOMAIN-CONTAINING PROTEIN 4-LIKE"/>
    <property type="match status" value="1"/>
</dbReference>
<keyword evidence="1" id="KW-0472">Membrane</keyword>
<organism evidence="2 3">
    <name type="scientific">Vicia faba</name>
    <name type="common">Broad bean</name>
    <name type="synonym">Faba vulgaris</name>
    <dbReference type="NCBI Taxonomy" id="3906"/>
    <lineage>
        <taxon>Eukaryota</taxon>
        <taxon>Viridiplantae</taxon>
        <taxon>Streptophyta</taxon>
        <taxon>Embryophyta</taxon>
        <taxon>Tracheophyta</taxon>
        <taxon>Spermatophyta</taxon>
        <taxon>Magnoliopsida</taxon>
        <taxon>eudicotyledons</taxon>
        <taxon>Gunneridae</taxon>
        <taxon>Pentapetalae</taxon>
        <taxon>rosids</taxon>
        <taxon>fabids</taxon>
        <taxon>Fabales</taxon>
        <taxon>Fabaceae</taxon>
        <taxon>Papilionoideae</taxon>
        <taxon>50 kb inversion clade</taxon>
        <taxon>NPAAA clade</taxon>
        <taxon>Hologalegina</taxon>
        <taxon>IRL clade</taxon>
        <taxon>Fabeae</taxon>
        <taxon>Vicia</taxon>
    </lineage>
</organism>
<protein>
    <submittedName>
        <fullName evidence="2">Uncharacterized protein</fullName>
    </submittedName>
</protein>
<accession>A0AAV1A321</accession>
<keyword evidence="1" id="KW-1133">Transmembrane helix</keyword>
<gene>
    <name evidence="2" type="ORF">VFH_III161800</name>
</gene>
<dbReference type="EMBL" id="OX451738">
    <property type="protein sequence ID" value="CAI8605009.1"/>
    <property type="molecule type" value="Genomic_DNA"/>
</dbReference>
<dbReference type="Proteomes" id="UP001157006">
    <property type="component" value="Chromosome 3"/>
</dbReference>
<evidence type="ECO:0000313" key="3">
    <source>
        <dbReference type="Proteomes" id="UP001157006"/>
    </source>
</evidence>
<proteinExistence type="predicted"/>
<keyword evidence="3" id="KW-1185">Reference proteome</keyword>
<reference evidence="2 3" key="1">
    <citation type="submission" date="2023-01" db="EMBL/GenBank/DDBJ databases">
        <authorList>
            <person name="Kreplak J."/>
        </authorList>
    </citation>
    <scope>NUCLEOTIDE SEQUENCE [LARGE SCALE GENOMIC DNA]</scope>
</reference>
<feature type="transmembrane region" description="Helical" evidence="1">
    <location>
        <begin position="59"/>
        <end position="86"/>
    </location>
</feature>
<sequence>MCSCSNIEKKDLINIDIISCLLVDEQNNKLLLKNHEAHPTGTTPFPEVNASRHDLYGKIVIPVVHAHMVIIMLTVLILIVVAVVIIRTHISTSSGKMLKRMKKRVKVAKPMKILAIIVEEKMLVTFFAELDGKIDHLIGDGSVK</sequence>
<keyword evidence="1" id="KW-0812">Transmembrane</keyword>
<evidence type="ECO:0000256" key="1">
    <source>
        <dbReference type="SAM" id="Phobius"/>
    </source>
</evidence>
<dbReference type="PANTHER" id="PTHR33325">
    <property type="entry name" value="ZINC FINGER, CCHC-TYPE-RELATED"/>
    <property type="match status" value="1"/>
</dbReference>
<dbReference type="AlphaFoldDB" id="A0AAV1A321"/>
<name>A0AAV1A321_VICFA</name>